<organism evidence="1 2">
    <name type="scientific">Segniliparus rugosus (strain ATCC BAA-974 / DSM 45345 / CCUG 50838 / CIP 108380 / JCM 13579 / CDC 945)</name>
    <dbReference type="NCBI Taxonomy" id="679197"/>
    <lineage>
        <taxon>Bacteria</taxon>
        <taxon>Bacillati</taxon>
        <taxon>Actinomycetota</taxon>
        <taxon>Actinomycetes</taxon>
        <taxon>Mycobacteriales</taxon>
        <taxon>Segniliparaceae</taxon>
        <taxon>Segniliparus</taxon>
    </lineage>
</organism>
<accession>E5XKQ3</accession>
<gene>
    <name evidence="1" type="ORF">HMPREF9336_00072</name>
</gene>
<dbReference type="RefSeq" id="WP_007466732.1">
    <property type="nucleotide sequence ID" value="NZ_KI391954.1"/>
</dbReference>
<reference evidence="1 2" key="1">
    <citation type="journal article" date="2011" name="Stand. Genomic Sci.">
        <title>High quality draft genome sequence of Segniliparus rugosus CDC 945(T)= (ATCC BAA-974(T)).</title>
        <authorList>
            <person name="Earl A.M."/>
            <person name="Desjardins C.A."/>
            <person name="Fitzgerald M.G."/>
            <person name="Arachchi H.M."/>
            <person name="Zeng Q."/>
            <person name="Mehta T."/>
            <person name="Griggs A."/>
            <person name="Birren B.W."/>
            <person name="Toney N.C."/>
            <person name="Carr J."/>
            <person name="Posey J."/>
            <person name="Butler W.R."/>
        </authorList>
    </citation>
    <scope>NUCLEOTIDE SEQUENCE [LARGE SCALE GENOMIC DNA]</scope>
    <source>
        <strain evidence="2">ATCC BAA-974 / DSM 45345 / CCUG 50838 / CIP 108380 / JCM 13579 / CDC 945</strain>
    </source>
</reference>
<evidence type="ECO:0000313" key="2">
    <source>
        <dbReference type="Proteomes" id="UP000004816"/>
    </source>
</evidence>
<dbReference type="STRING" id="679197.HMPREF9336_00072"/>
<dbReference type="Proteomes" id="UP000004816">
    <property type="component" value="Unassembled WGS sequence"/>
</dbReference>
<name>E5XKQ3_SEGRC</name>
<dbReference type="HOGENOM" id="CLU_2248250_0_0_11"/>
<keyword evidence="2" id="KW-1185">Reference proteome</keyword>
<dbReference type="EMBL" id="ACZI02000003">
    <property type="protein sequence ID" value="EFV15069.1"/>
    <property type="molecule type" value="Genomic_DNA"/>
</dbReference>
<proteinExistence type="predicted"/>
<protein>
    <submittedName>
        <fullName evidence="1">Uncharacterized protein</fullName>
    </submittedName>
</protein>
<evidence type="ECO:0000313" key="1">
    <source>
        <dbReference type="EMBL" id="EFV15069.1"/>
    </source>
</evidence>
<sequence>MSPSAAMDVSPQATAEGFDEALVVMRSAWEATVEASSEREEQDRLALVIRSAASALQDATARSELPDRLRFVVRFDPLADRHAPVELDLVLDAPVLVIDLPDEA</sequence>
<comment type="caution">
    <text evidence="1">The sequence shown here is derived from an EMBL/GenBank/DDBJ whole genome shotgun (WGS) entry which is preliminary data.</text>
</comment>
<dbReference type="AlphaFoldDB" id="E5XKQ3"/>